<gene>
    <name evidence="1" type="ORF">IAA61_01955</name>
</gene>
<dbReference type="Gene3D" id="2.160.20.10">
    <property type="entry name" value="Single-stranded right-handed beta-helix, Pectin lyase-like"/>
    <property type="match status" value="1"/>
</dbReference>
<reference evidence="1" key="1">
    <citation type="submission" date="2020-10" db="EMBL/GenBank/DDBJ databases">
        <authorList>
            <person name="Gilroy R."/>
        </authorList>
    </citation>
    <scope>NUCLEOTIDE SEQUENCE</scope>
    <source>
        <strain evidence="1">USAMLcec3-3695</strain>
    </source>
</reference>
<name>A0A9D1MA79_9FIRM</name>
<dbReference type="Pfam" id="PF12541">
    <property type="entry name" value="DUF3737"/>
    <property type="match status" value="1"/>
</dbReference>
<dbReference type="InterPro" id="IPR012334">
    <property type="entry name" value="Pectin_lyas_fold"/>
</dbReference>
<evidence type="ECO:0000313" key="1">
    <source>
        <dbReference type="EMBL" id="HIU56561.1"/>
    </source>
</evidence>
<dbReference type="InterPro" id="IPR022208">
    <property type="entry name" value="DUF3737"/>
</dbReference>
<evidence type="ECO:0000313" key="2">
    <source>
        <dbReference type="Proteomes" id="UP000824109"/>
    </source>
</evidence>
<proteinExistence type="predicted"/>
<dbReference type="EMBL" id="DVNB01000023">
    <property type="protein sequence ID" value="HIU56561.1"/>
    <property type="molecule type" value="Genomic_DNA"/>
</dbReference>
<sequence length="286" mass="32554">MTEYKNKVYDEERALYGVHGAIIENCRFDGPADGESALKETGDLAVRGCDFLLRYPLWHTTKAFIEDCTMTDTCRAALWYDRDVTIKNSVLGGIKAVRECDNTVISGSKINSTEFGWFCRGLRISDSELVSEYPFLHSSDMRFYKLRMQGKYSFQYTENVEIHNSYLDTKDAFWHGKNITVYDSVVKGEYLGWYSENLRFVRCKIIGTQPLCYAKDLVLEDCEMIDCDLSFERSDVKAEINGSVTSVKDPISGSITADGIGEIIMDEYADKSTCSINIRQKLKKCV</sequence>
<reference evidence="1" key="2">
    <citation type="journal article" date="2021" name="PeerJ">
        <title>Extensive microbial diversity within the chicken gut microbiome revealed by metagenomics and culture.</title>
        <authorList>
            <person name="Gilroy R."/>
            <person name="Ravi A."/>
            <person name="Getino M."/>
            <person name="Pursley I."/>
            <person name="Horton D.L."/>
            <person name="Alikhan N.F."/>
            <person name="Baker D."/>
            <person name="Gharbi K."/>
            <person name="Hall N."/>
            <person name="Watson M."/>
            <person name="Adriaenssens E.M."/>
            <person name="Foster-Nyarko E."/>
            <person name="Jarju S."/>
            <person name="Secka A."/>
            <person name="Antonio M."/>
            <person name="Oren A."/>
            <person name="Chaudhuri R.R."/>
            <person name="La Ragione R."/>
            <person name="Hildebrand F."/>
            <person name="Pallen M.J."/>
        </authorList>
    </citation>
    <scope>NUCLEOTIDE SEQUENCE</scope>
    <source>
        <strain evidence="1">USAMLcec3-3695</strain>
    </source>
</reference>
<dbReference type="AlphaFoldDB" id="A0A9D1MA79"/>
<dbReference type="SUPFAM" id="SSF51126">
    <property type="entry name" value="Pectin lyase-like"/>
    <property type="match status" value="1"/>
</dbReference>
<accession>A0A9D1MA79</accession>
<organism evidence="1 2">
    <name type="scientific">Candidatus Ornithomonoglobus merdipullorum</name>
    <dbReference type="NCBI Taxonomy" id="2840895"/>
    <lineage>
        <taxon>Bacteria</taxon>
        <taxon>Bacillati</taxon>
        <taxon>Bacillota</taxon>
        <taxon>Clostridia</taxon>
        <taxon>Candidatus Ornithomonoglobus</taxon>
    </lineage>
</organism>
<dbReference type="InterPro" id="IPR011050">
    <property type="entry name" value="Pectin_lyase_fold/virulence"/>
</dbReference>
<protein>
    <submittedName>
        <fullName evidence="1">DUF3737 family protein</fullName>
    </submittedName>
</protein>
<comment type="caution">
    <text evidence="1">The sequence shown here is derived from an EMBL/GenBank/DDBJ whole genome shotgun (WGS) entry which is preliminary data.</text>
</comment>
<dbReference type="Proteomes" id="UP000824109">
    <property type="component" value="Unassembled WGS sequence"/>
</dbReference>